<keyword evidence="2 3" id="KW-0732">Signal</keyword>
<dbReference type="NCBIfam" id="TIGR02775">
    <property type="entry name" value="TrbG_Ti"/>
    <property type="match status" value="1"/>
</dbReference>
<dbReference type="NCBIfam" id="NF010460">
    <property type="entry name" value="PRK13885.1"/>
    <property type="match status" value="1"/>
</dbReference>
<gene>
    <name evidence="4" type="primary">trbG</name>
    <name evidence="4" type="ORF">HAV22_25535</name>
</gene>
<sequence length="301" mass="33369">MKKHLIAATLCTLPLAALAGETGAATAERKAADAYFSKENGKLTSQEKAALAVSQRWQASGDAIKPVPGPDGMVRFVYGAQRITVVCAVLQVCDIELQAGEQVNNMNVGDTRFTVEPAISGSGRTEVQHLVVKPIDVGLETSLIVTTNRRTYHIRLRSHRTDYMPRVGFTYMEDAAAKWDEVRMREARLKQERTLPGTQEDVRDLSFNYEVKGATAWKPVRVYNDGTRTVIQMPATMNQAEAPVLLVVRKEGGWLSDDDETVTVNYRVQGDRYIVDNVFQKAILIAGAGKNQERITITKEK</sequence>
<dbReference type="InterPro" id="IPR033645">
    <property type="entry name" value="VirB9/CagX/TrbG_C"/>
</dbReference>
<dbReference type="Gene3D" id="2.60.40.2500">
    <property type="match status" value="1"/>
</dbReference>
<dbReference type="InterPro" id="IPR014142">
    <property type="entry name" value="TrbG_Ti"/>
</dbReference>
<evidence type="ECO:0000313" key="4">
    <source>
        <dbReference type="EMBL" id="NIA56991.1"/>
    </source>
</evidence>
<comment type="caution">
    <text evidence="4">The sequence shown here is derived from an EMBL/GenBank/DDBJ whole genome shotgun (WGS) entry which is preliminary data.</text>
</comment>
<feature type="signal peptide" evidence="3">
    <location>
        <begin position="1"/>
        <end position="19"/>
    </location>
</feature>
<feature type="chain" id="PRO_5046482259" evidence="3">
    <location>
        <begin position="20"/>
        <end position="301"/>
    </location>
</feature>
<dbReference type="CDD" id="cd06911">
    <property type="entry name" value="VirB9_CagX_TrbG"/>
    <property type="match status" value="1"/>
</dbReference>
<accession>A0ABX0PHR5</accession>
<dbReference type="EMBL" id="JAAQOM010000018">
    <property type="protein sequence ID" value="NIA56991.1"/>
    <property type="molecule type" value="Genomic_DNA"/>
</dbReference>
<reference evidence="4 5" key="1">
    <citation type="submission" date="2020-03" db="EMBL/GenBank/DDBJ databases">
        <title>Genome sequence of strain Massilia sp. TW-1.</title>
        <authorList>
            <person name="Chaudhary D.K."/>
        </authorList>
    </citation>
    <scope>NUCLEOTIDE SEQUENCE [LARGE SCALE GENOMIC DNA]</scope>
    <source>
        <strain evidence="4 5">TW-1</strain>
    </source>
</reference>
<evidence type="ECO:0000313" key="5">
    <source>
        <dbReference type="Proteomes" id="UP000716322"/>
    </source>
</evidence>
<comment type="similarity">
    <text evidence="1">Belongs to the TrbG/VirB9 family.</text>
</comment>
<protein>
    <submittedName>
        <fullName evidence="4">P-type conjugative transfer protein TrbG</fullName>
    </submittedName>
</protein>
<dbReference type="Pfam" id="PF03524">
    <property type="entry name" value="CagX"/>
    <property type="match status" value="1"/>
</dbReference>
<organism evidence="4 5">
    <name type="scientific">Telluria antibiotica</name>
    <dbReference type="NCBI Taxonomy" id="2717319"/>
    <lineage>
        <taxon>Bacteria</taxon>
        <taxon>Pseudomonadati</taxon>
        <taxon>Pseudomonadota</taxon>
        <taxon>Betaproteobacteria</taxon>
        <taxon>Burkholderiales</taxon>
        <taxon>Oxalobacteraceae</taxon>
        <taxon>Telluria group</taxon>
        <taxon>Telluria</taxon>
    </lineage>
</organism>
<name>A0ABX0PHR5_9BURK</name>
<dbReference type="RefSeq" id="WP_166863131.1">
    <property type="nucleotide sequence ID" value="NZ_JAAQOM010000018.1"/>
</dbReference>
<dbReference type="Proteomes" id="UP000716322">
    <property type="component" value="Unassembled WGS sequence"/>
</dbReference>
<dbReference type="InterPro" id="IPR038161">
    <property type="entry name" value="VirB9/CagX/TrbG_C_sf"/>
</dbReference>
<evidence type="ECO:0000256" key="3">
    <source>
        <dbReference type="SAM" id="SignalP"/>
    </source>
</evidence>
<evidence type="ECO:0000256" key="1">
    <source>
        <dbReference type="ARBA" id="ARBA00006135"/>
    </source>
</evidence>
<evidence type="ECO:0000256" key="2">
    <source>
        <dbReference type="ARBA" id="ARBA00022729"/>
    </source>
</evidence>
<proteinExistence type="inferred from homology"/>
<dbReference type="InterPro" id="IPR010258">
    <property type="entry name" value="Conjugal_tfr_TrbG/VirB9/CagX"/>
</dbReference>
<keyword evidence="5" id="KW-1185">Reference proteome</keyword>